<dbReference type="Gene3D" id="3.40.50.300">
    <property type="entry name" value="P-loop containing nucleotide triphosphate hydrolases"/>
    <property type="match status" value="1"/>
</dbReference>
<dbReference type="InterPro" id="IPR038718">
    <property type="entry name" value="SNF2-like_sf"/>
</dbReference>
<keyword evidence="8" id="KW-0378">Hydrolase</keyword>
<evidence type="ECO:0000256" key="1">
    <source>
        <dbReference type="ARBA" id="ARBA00004123"/>
    </source>
</evidence>
<comment type="similarity">
    <text evidence="2">Belongs to the SNF2/RAD54 helicase family.</text>
</comment>
<keyword evidence="25" id="KW-1185">Reference proteome</keyword>
<evidence type="ECO:0000256" key="19">
    <source>
        <dbReference type="PROSITE-ProRule" id="PRU01343"/>
    </source>
</evidence>
<dbReference type="FunFam" id="3.40.50.10810:FF:000043">
    <property type="entry name" value="Transcription termination factor 2"/>
    <property type="match status" value="1"/>
</dbReference>
<dbReference type="GO" id="GO:0006281">
    <property type="term" value="P:DNA repair"/>
    <property type="evidence" value="ECO:0007669"/>
    <property type="project" value="TreeGrafter"/>
</dbReference>
<evidence type="ECO:0000256" key="2">
    <source>
        <dbReference type="ARBA" id="ARBA00007025"/>
    </source>
</evidence>
<feature type="region of interest" description="Disordered" evidence="20">
    <location>
        <begin position="192"/>
        <end position="271"/>
    </location>
</feature>
<dbReference type="Pfam" id="PF00176">
    <property type="entry name" value="SNF2-rel_dom"/>
    <property type="match status" value="1"/>
</dbReference>
<feature type="compositionally biased region" description="Basic and acidic residues" evidence="20">
    <location>
        <begin position="335"/>
        <end position="345"/>
    </location>
</feature>
<keyword evidence="14" id="KW-0804">Transcription</keyword>
<comment type="subcellular location">
    <subcellularLocation>
        <location evidence="1">Nucleus</location>
    </subcellularLocation>
</comment>
<keyword evidence="11" id="KW-0067">ATP-binding</keyword>
<dbReference type="InterPro" id="IPR049730">
    <property type="entry name" value="SNF2/RAD54-like_C"/>
</dbReference>
<feature type="domain" description="Helicase ATP-binding" evidence="21">
    <location>
        <begin position="547"/>
        <end position="746"/>
    </location>
</feature>
<dbReference type="PANTHER" id="PTHR45626">
    <property type="entry name" value="TRANSCRIPTION TERMINATION FACTOR 2-RELATED"/>
    <property type="match status" value="1"/>
</dbReference>
<dbReference type="GO" id="GO:0005737">
    <property type="term" value="C:cytoplasm"/>
    <property type="evidence" value="ECO:0007669"/>
    <property type="project" value="UniProtKB-ARBA"/>
</dbReference>
<dbReference type="GO" id="GO:0003677">
    <property type="term" value="F:DNA binding"/>
    <property type="evidence" value="ECO:0007669"/>
    <property type="project" value="UniProtKB-KW"/>
</dbReference>
<dbReference type="Proteomes" id="UP000838412">
    <property type="component" value="Chromosome 3"/>
</dbReference>
<dbReference type="InterPro" id="IPR050628">
    <property type="entry name" value="SNF2_RAD54_helicase_TF"/>
</dbReference>
<gene>
    <name evidence="24" type="primary">HLTF</name>
    <name evidence="24" type="ORF">BLAG_LOCUS16125</name>
</gene>
<feature type="compositionally biased region" description="Basic and acidic residues" evidence="20">
    <location>
        <begin position="192"/>
        <end position="205"/>
    </location>
</feature>
<evidence type="ECO:0000256" key="3">
    <source>
        <dbReference type="ARBA" id="ARBA00022472"/>
    </source>
</evidence>
<keyword evidence="4" id="KW-0597">Phosphoprotein</keyword>
<evidence type="ECO:0000256" key="20">
    <source>
        <dbReference type="SAM" id="MobiDB-lite"/>
    </source>
</evidence>
<keyword evidence="3" id="KW-0806">Transcription termination</keyword>
<dbReference type="PANTHER" id="PTHR45626:SF50">
    <property type="entry name" value="TRANSCRIPTION TERMINATION FACTOR 2"/>
    <property type="match status" value="1"/>
</dbReference>
<protein>
    <recommendedName>
        <fullName evidence="16">Transcription termination factor 2</fullName>
    </recommendedName>
    <alternativeName>
        <fullName evidence="18">RNA polymerase II termination factor</fullName>
    </alternativeName>
    <alternativeName>
        <fullName evidence="17">Transcription release factor 2</fullName>
    </alternativeName>
</protein>
<keyword evidence="13" id="KW-0238">DNA-binding</keyword>
<evidence type="ECO:0000256" key="15">
    <source>
        <dbReference type="ARBA" id="ARBA00023242"/>
    </source>
</evidence>
<evidence type="ECO:0000256" key="9">
    <source>
        <dbReference type="ARBA" id="ARBA00022806"/>
    </source>
</evidence>
<evidence type="ECO:0000256" key="4">
    <source>
        <dbReference type="ARBA" id="ARBA00022553"/>
    </source>
</evidence>
<evidence type="ECO:0000256" key="5">
    <source>
        <dbReference type="ARBA" id="ARBA00022723"/>
    </source>
</evidence>
<keyword evidence="7 19" id="KW-0863">Zinc-finger</keyword>
<dbReference type="InterPro" id="IPR010666">
    <property type="entry name" value="Znf_GRF"/>
</dbReference>
<dbReference type="Pfam" id="PF06839">
    <property type="entry name" value="Zn_ribbon_GRF"/>
    <property type="match status" value="1"/>
</dbReference>
<dbReference type="GO" id="GO:0005524">
    <property type="term" value="F:ATP binding"/>
    <property type="evidence" value="ECO:0007669"/>
    <property type="project" value="UniProtKB-KW"/>
</dbReference>
<evidence type="ECO:0000256" key="16">
    <source>
        <dbReference type="ARBA" id="ARBA00070113"/>
    </source>
</evidence>
<dbReference type="EMBL" id="OV696688">
    <property type="protein sequence ID" value="CAH1258616.1"/>
    <property type="molecule type" value="Genomic_DNA"/>
</dbReference>
<dbReference type="GO" id="GO:0008270">
    <property type="term" value="F:zinc ion binding"/>
    <property type="evidence" value="ECO:0007669"/>
    <property type="project" value="UniProtKB-KW"/>
</dbReference>
<dbReference type="Pfam" id="PF00271">
    <property type="entry name" value="Helicase_C"/>
    <property type="match status" value="1"/>
</dbReference>
<dbReference type="OrthoDB" id="423559at2759"/>
<keyword evidence="15" id="KW-0539">Nucleus</keyword>
<feature type="domain" description="GRF-type" evidence="23">
    <location>
        <begin position="6"/>
        <end position="48"/>
    </location>
</feature>
<feature type="region of interest" description="Disordered" evidence="20">
    <location>
        <begin position="930"/>
        <end position="960"/>
    </location>
</feature>
<keyword evidence="10" id="KW-0862">Zinc</keyword>
<dbReference type="AlphaFoldDB" id="A0A8J9ZQL8"/>
<feature type="compositionally biased region" description="Polar residues" evidence="20">
    <location>
        <begin position="931"/>
        <end position="944"/>
    </location>
</feature>
<keyword evidence="9" id="KW-0347">Helicase</keyword>
<dbReference type="GO" id="GO:0008094">
    <property type="term" value="F:ATP-dependent activity, acting on DNA"/>
    <property type="evidence" value="ECO:0007669"/>
    <property type="project" value="UniProtKB-ARBA"/>
</dbReference>
<keyword evidence="6" id="KW-0547">Nucleotide-binding</keyword>
<evidence type="ECO:0000256" key="11">
    <source>
        <dbReference type="ARBA" id="ARBA00022840"/>
    </source>
</evidence>
<feature type="compositionally biased region" description="Polar residues" evidence="20">
    <location>
        <begin position="238"/>
        <end position="249"/>
    </location>
</feature>
<dbReference type="GO" id="GO:0006353">
    <property type="term" value="P:DNA-templated transcription termination"/>
    <property type="evidence" value="ECO:0007669"/>
    <property type="project" value="UniProtKB-KW"/>
</dbReference>
<feature type="region of interest" description="Disordered" evidence="20">
    <location>
        <begin position="838"/>
        <end position="870"/>
    </location>
</feature>
<dbReference type="InterPro" id="IPR014001">
    <property type="entry name" value="Helicase_ATP-bd"/>
</dbReference>
<evidence type="ECO:0000259" key="23">
    <source>
        <dbReference type="PROSITE" id="PS51999"/>
    </source>
</evidence>
<evidence type="ECO:0000256" key="12">
    <source>
        <dbReference type="ARBA" id="ARBA00023015"/>
    </source>
</evidence>
<feature type="compositionally biased region" description="Basic and acidic residues" evidence="20">
    <location>
        <begin position="105"/>
        <end position="114"/>
    </location>
</feature>
<evidence type="ECO:0000313" key="25">
    <source>
        <dbReference type="Proteomes" id="UP000838412"/>
    </source>
</evidence>
<feature type="compositionally biased region" description="Basic and acidic residues" evidence="20">
    <location>
        <begin position="945"/>
        <end position="960"/>
    </location>
</feature>
<sequence length="1138" mass="125912">MDVVLCQGHGKPCMLKTGLSEGPNKGKSFYICSQMPQSCGFNKHVSLPPSGCLKHAGKTTELQRIQRDKETGQKWLYYRCQITKEATKGKGWCGKVPHQGPADRGATKTDHVDSKKQWRLVPQVTTSDSDSSDEYEDAAQYQSKLLSKNPFCKESNKGGQIVGSSGKKLGFLEKKVEKENLIKYVDKNKVDSYDGKHVDPARDKSVSSGKGAVVRDDPACAERAGSKSQRAGGGETLPTEQKVLNTDGTEASGVDKRKGKSNEGKVRGQEHAKHVLTDSKTGQMVNGSGSTKQPQAKEKEVIVLSDDEDAQVTSTQSAKIKVKQDAMQKQPVKADAVKPKQTVHEGPETYQPITAVHMKQHPITAFPGFQPASQLMSRADAALRADLVEQLRKKEDLVKKVQLSVLPDGGKKLKTQIEDLEKAIKSIDLGASHGQPQGASGIHVRQQQPSKHHLQGDRRILPAPAQPLPAHVLQQMYAPHPQGQTLYGGRMTANRLQQVAGVTSEAIERLHKSLESCPPPDAEMETPGSLRVSLLPHQRQALAWLTWREGQQPSGGILADDMGLGKTLTMISLILTQRQNYDTRNKTKVAAPEGVVKSRATLVVCPASLILHWKAEVERHTEDDTLQVYLYHGQNRTKDHTDLAEYDLVLSTYELVRKECSSWAAEEEKGDNQSDTAKPRGPMPVLLRVIWDRIILDEAHAIKNHKSQTSVAACQLRAHSRWAMSGTPIQNDLMDMYPLLRFLRCAPFDEMKVWKKWVDNKTANGKARLNTLVNSLLLRRTKGQEGRDGRPLVRLPQCNRISHVIELSGDERTVYDKFFQDTRKTFQNYLLQHGEKENVKDSVPPSVGTVQTAPAGDPRTATGQHQNVPGVQQNVPGVQQNVKVSHILVQLLRLRQCCCHLSLMKEAVDPETFVSEGIDLTLEQQLREMSLQDSNPATTPSNRDLPSKDAEKSSMFHSDKPSTKIQKVLGILASNKSKSTPDNPVKSVIVSQWTKMLDVIGQHLEHAGYRYVVIRGGVPPKQRMEAVEQFNRNPKGPEVLLVSLQAGGVGLNLIGGSHLFLLDMHWNPALEDQASDRIYRVGQKNDVVIHKFVCKDTVEEKIQDLQKAKKNMAQGVLSGGDVGKQKLSLADLRQLFGL</sequence>
<dbReference type="InterPro" id="IPR001650">
    <property type="entry name" value="Helicase_C-like"/>
</dbReference>
<proteinExistence type="inferred from homology"/>
<evidence type="ECO:0000256" key="6">
    <source>
        <dbReference type="ARBA" id="ARBA00022741"/>
    </source>
</evidence>
<feature type="compositionally biased region" description="Basic and acidic residues" evidence="20">
    <location>
        <begin position="253"/>
        <end position="271"/>
    </location>
</feature>
<keyword evidence="5" id="KW-0479">Metal-binding</keyword>
<evidence type="ECO:0000256" key="17">
    <source>
        <dbReference type="ARBA" id="ARBA00079067"/>
    </source>
</evidence>
<feature type="domain" description="Helicase C-terminal" evidence="22">
    <location>
        <begin position="964"/>
        <end position="1128"/>
    </location>
</feature>
<dbReference type="GO" id="GO:0004386">
    <property type="term" value="F:helicase activity"/>
    <property type="evidence" value="ECO:0007669"/>
    <property type="project" value="UniProtKB-KW"/>
</dbReference>
<evidence type="ECO:0000256" key="8">
    <source>
        <dbReference type="ARBA" id="ARBA00022801"/>
    </source>
</evidence>
<feature type="region of interest" description="Disordered" evidence="20">
    <location>
        <begin position="93"/>
        <end position="114"/>
    </location>
</feature>
<evidence type="ECO:0000256" key="18">
    <source>
        <dbReference type="ARBA" id="ARBA00082628"/>
    </source>
</evidence>
<organism evidence="24 25">
    <name type="scientific">Branchiostoma lanceolatum</name>
    <name type="common">Common lancelet</name>
    <name type="synonym">Amphioxus lanceolatum</name>
    <dbReference type="NCBI Taxonomy" id="7740"/>
    <lineage>
        <taxon>Eukaryota</taxon>
        <taxon>Metazoa</taxon>
        <taxon>Chordata</taxon>
        <taxon>Cephalochordata</taxon>
        <taxon>Leptocardii</taxon>
        <taxon>Amphioxiformes</taxon>
        <taxon>Branchiostomatidae</taxon>
        <taxon>Branchiostoma</taxon>
    </lineage>
</organism>
<keyword evidence="12" id="KW-0805">Transcription regulation</keyword>
<dbReference type="GO" id="GO:0016787">
    <property type="term" value="F:hydrolase activity"/>
    <property type="evidence" value="ECO:0007669"/>
    <property type="project" value="UniProtKB-KW"/>
</dbReference>
<dbReference type="PROSITE" id="PS51192">
    <property type="entry name" value="HELICASE_ATP_BIND_1"/>
    <property type="match status" value="1"/>
</dbReference>
<evidence type="ECO:0000259" key="21">
    <source>
        <dbReference type="PROSITE" id="PS51192"/>
    </source>
</evidence>
<feature type="region of interest" description="Disordered" evidence="20">
    <location>
        <begin position="322"/>
        <end position="345"/>
    </location>
</feature>
<dbReference type="PROSITE" id="PS51194">
    <property type="entry name" value="HELICASE_CTER"/>
    <property type="match status" value="1"/>
</dbReference>
<dbReference type="GO" id="GO:0005634">
    <property type="term" value="C:nucleus"/>
    <property type="evidence" value="ECO:0007669"/>
    <property type="project" value="UniProtKB-SubCell"/>
</dbReference>
<reference evidence="24" key="1">
    <citation type="submission" date="2022-01" db="EMBL/GenBank/DDBJ databases">
        <authorList>
            <person name="Braso-Vives M."/>
        </authorList>
    </citation>
    <scope>NUCLEOTIDE SEQUENCE</scope>
</reference>
<accession>A0A8J9ZQL8</accession>
<dbReference type="PROSITE" id="PS51999">
    <property type="entry name" value="ZF_GRF"/>
    <property type="match status" value="1"/>
</dbReference>
<dbReference type="SUPFAM" id="SSF52540">
    <property type="entry name" value="P-loop containing nucleoside triphosphate hydrolases"/>
    <property type="match status" value="2"/>
</dbReference>
<evidence type="ECO:0000256" key="13">
    <source>
        <dbReference type="ARBA" id="ARBA00023125"/>
    </source>
</evidence>
<name>A0A8J9ZQL8_BRALA</name>
<evidence type="ECO:0000313" key="24">
    <source>
        <dbReference type="EMBL" id="CAH1258616.1"/>
    </source>
</evidence>
<evidence type="ECO:0000256" key="10">
    <source>
        <dbReference type="ARBA" id="ARBA00022833"/>
    </source>
</evidence>
<dbReference type="InterPro" id="IPR000330">
    <property type="entry name" value="SNF2_N"/>
</dbReference>
<dbReference type="SMART" id="SM00487">
    <property type="entry name" value="DEXDc"/>
    <property type="match status" value="1"/>
</dbReference>
<evidence type="ECO:0000256" key="7">
    <source>
        <dbReference type="ARBA" id="ARBA00022771"/>
    </source>
</evidence>
<dbReference type="InterPro" id="IPR027417">
    <property type="entry name" value="P-loop_NTPase"/>
</dbReference>
<dbReference type="SMART" id="SM00490">
    <property type="entry name" value="HELICc"/>
    <property type="match status" value="1"/>
</dbReference>
<dbReference type="Gene3D" id="3.40.50.10810">
    <property type="entry name" value="Tandem AAA-ATPase domain"/>
    <property type="match status" value="1"/>
</dbReference>
<dbReference type="CDD" id="cd18793">
    <property type="entry name" value="SF2_C_SNF"/>
    <property type="match status" value="1"/>
</dbReference>
<evidence type="ECO:0000256" key="14">
    <source>
        <dbReference type="ARBA" id="ARBA00023163"/>
    </source>
</evidence>
<evidence type="ECO:0000259" key="22">
    <source>
        <dbReference type="PROSITE" id="PS51194"/>
    </source>
</evidence>